<dbReference type="SUPFAM" id="SSF53146">
    <property type="entry name" value="Nitrogenase accessory factor-like"/>
    <property type="match status" value="1"/>
</dbReference>
<gene>
    <name evidence="5" type="ORF">GGD90_003133</name>
</gene>
<dbReference type="OrthoDB" id="9797941at2"/>
<evidence type="ECO:0000259" key="4">
    <source>
        <dbReference type="Pfam" id="PF16844"/>
    </source>
</evidence>
<dbReference type="InterPro" id="IPR036105">
    <property type="entry name" value="DiNase_FeMo-co_biosyn_sf"/>
</dbReference>
<dbReference type="PANTHER" id="PTHR33937">
    <property type="entry name" value="IRON-MOLYBDENUM PROTEIN-RELATED-RELATED"/>
    <property type="match status" value="1"/>
</dbReference>
<reference evidence="5 6" key="1">
    <citation type="submission" date="2020-08" db="EMBL/GenBank/DDBJ databases">
        <title>Genome sequencing of Purple Non-Sulfur Bacteria from various extreme environments.</title>
        <authorList>
            <person name="Mayer M."/>
        </authorList>
    </citation>
    <scope>NUCLEOTIDE SEQUENCE [LARGE SCALE GENOMIC DNA]</scope>
    <source>
        <strain evidence="5 6">2761</strain>
    </source>
</reference>
<feature type="domain" description="Dinitrogenase iron-molybdenum cofactor biosynthesis" evidence="3">
    <location>
        <begin position="116"/>
        <end position="207"/>
    </location>
</feature>
<name>A0A840G8R6_RHOTE</name>
<comment type="similarity">
    <text evidence="1">Belongs to the NifX/NifY family.</text>
</comment>
<dbReference type="InterPro" id="IPR051840">
    <property type="entry name" value="NifX/NifY_domain"/>
</dbReference>
<dbReference type="InterPro" id="IPR034169">
    <property type="entry name" value="NifX-like"/>
</dbReference>
<sequence length="249" mass="26399">MSAAMTREAALRVALAARELPDVGGAALAKAIGDRLGLPLGESRLAAISVDDLREILGGSHADENCVIGASDEQLKRAVRLLWGQGVSGSELPALDPYDEGDLPGSIRVACASNRGEEVDGHFGSCERFLIYQVNTTEIRLVATRPTLEADAAEDRNASRAALITDCQLLYIQSIGGPATAKVVRAGVHPVKAPDGGSARLMLERLQQALNHPPPWLARVMGCTPDLAARFMSEDDVRDEDAELADKPA</sequence>
<evidence type="ECO:0000256" key="2">
    <source>
        <dbReference type="ARBA" id="ARBA00023231"/>
    </source>
</evidence>
<proteinExistence type="inferred from homology"/>
<keyword evidence="2" id="KW-0535">Nitrogen fixation</keyword>
<accession>A0A840G8R6</accession>
<evidence type="ECO:0000256" key="1">
    <source>
        <dbReference type="ARBA" id="ARBA00010285"/>
    </source>
</evidence>
<dbReference type="Pfam" id="PF16844">
    <property type="entry name" value="DIMCO_N"/>
    <property type="match status" value="1"/>
</dbReference>
<dbReference type="PANTHER" id="PTHR33937:SF1">
    <property type="entry name" value="IRON-MOLIBDENUM COFACTOR PROCESSING PROTEIN"/>
    <property type="match status" value="1"/>
</dbReference>
<dbReference type="Gene3D" id="1.10.150.590">
    <property type="entry name" value="Dinitrogenase iron-molybdenum cofactor, N-terminal"/>
    <property type="match status" value="1"/>
</dbReference>
<comment type="caution">
    <text evidence="5">The sequence shown here is derived from an EMBL/GenBank/DDBJ whole genome shotgun (WGS) entry which is preliminary data.</text>
</comment>
<dbReference type="InterPro" id="IPR031763">
    <property type="entry name" value="NafY_N"/>
</dbReference>
<dbReference type="InterPro" id="IPR003731">
    <property type="entry name" value="Di-Nase_FeMo-co_biosynth"/>
</dbReference>
<protein>
    <submittedName>
        <fullName evidence="5">Nitrogen fixation protein NifX</fullName>
    </submittedName>
</protein>
<evidence type="ECO:0000313" key="6">
    <source>
        <dbReference type="Proteomes" id="UP000587070"/>
    </source>
</evidence>
<evidence type="ECO:0000259" key="3">
    <source>
        <dbReference type="Pfam" id="PF02579"/>
    </source>
</evidence>
<organism evidence="5 6">
    <name type="scientific">Rhodocyclus tenuis</name>
    <name type="common">Rhodospirillum tenue</name>
    <dbReference type="NCBI Taxonomy" id="1066"/>
    <lineage>
        <taxon>Bacteria</taxon>
        <taxon>Pseudomonadati</taxon>
        <taxon>Pseudomonadota</taxon>
        <taxon>Betaproteobacteria</taxon>
        <taxon>Rhodocyclales</taxon>
        <taxon>Rhodocyclaceae</taxon>
        <taxon>Rhodocyclus</taxon>
    </lineage>
</organism>
<keyword evidence="6" id="KW-1185">Reference proteome</keyword>
<dbReference type="CDD" id="cd00853">
    <property type="entry name" value="NifX"/>
    <property type="match status" value="1"/>
</dbReference>
<dbReference type="RefSeq" id="WP_153117588.1">
    <property type="nucleotide sequence ID" value="NZ_JACIGE010000013.1"/>
</dbReference>
<dbReference type="Gene3D" id="3.30.420.130">
    <property type="entry name" value="Dinitrogenase iron-molybdenum cofactor biosynthesis domain"/>
    <property type="match status" value="1"/>
</dbReference>
<dbReference type="Proteomes" id="UP000587070">
    <property type="component" value="Unassembled WGS sequence"/>
</dbReference>
<dbReference type="AlphaFoldDB" id="A0A840G8R6"/>
<dbReference type="InterPro" id="IPR038127">
    <property type="entry name" value="NafY_N_sf"/>
</dbReference>
<dbReference type="Pfam" id="PF02579">
    <property type="entry name" value="Nitro_FeMo-Co"/>
    <property type="match status" value="1"/>
</dbReference>
<dbReference type="EMBL" id="JACIGE010000013">
    <property type="protein sequence ID" value="MBB4248733.1"/>
    <property type="molecule type" value="Genomic_DNA"/>
</dbReference>
<evidence type="ECO:0000313" key="5">
    <source>
        <dbReference type="EMBL" id="MBB4248733.1"/>
    </source>
</evidence>
<feature type="domain" description="Dinitrogenase iron-molybdenum cofactor N-terminal" evidence="4">
    <location>
        <begin position="5"/>
        <end position="93"/>
    </location>
</feature>